<sequence length="247" mass="27578">MKRKLVLLCLMLFMIGSTVSATNEWTLTPFKGKLVWNGVDLPRDQDMPYLHNNGTVYIPIRSLSETSAGIASYDAGTKSIYFDTFGSSISQVSSAIYKQAANEHVTLRINSDQDIYQSGEPLSIWATLESNSSSTLDLSYTLPLMKFYIEDQDGMTVTAPYAPKPQTRSFKPDEQTIQLWDGSLAYQYARAQSELLEESSPLFRPLHLPPGHYIIGVESQYMIAKNDNANLNADMTEISVSIPIVIE</sequence>
<feature type="chain" id="PRO_5012710835" description="Copper amine oxidase N-terminal domain-containing protein" evidence="1">
    <location>
        <begin position="22"/>
        <end position="247"/>
    </location>
</feature>
<evidence type="ECO:0008006" key="4">
    <source>
        <dbReference type="Google" id="ProtNLM"/>
    </source>
</evidence>
<reference evidence="2 3" key="1">
    <citation type="submission" date="2017-04" db="EMBL/GenBank/DDBJ databases">
        <authorList>
            <person name="Afonso C.L."/>
            <person name="Miller P.J."/>
            <person name="Scott M.A."/>
            <person name="Spackman E."/>
            <person name="Goraichik I."/>
            <person name="Dimitrov K.M."/>
            <person name="Suarez D.L."/>
            <person name="Swayne D.E."/>
        </authorList>
    </citation>
    <scope>NUCLEOTIDE SEQUENCE [LARGE SCALE GENOMIC DNA]</scope>
    <source>
        <strain evidence="2 3">11</strain>
    </source>
</reference>
<evidence type="ECO:0000313" key="2">
    <source>
        <dbReference type="EMBL" id="SMG11397.1"/>
    </source>
</evidence>
<keyword evidence="3" id="KW-1185">Reference proteome</keyword>
<keyword evidence="1" id="KW-0732">Signal</keyword>
<dbReference type="RefSeq" id="WP_085492549.1">
    <property type="nucleotide sequence ID" value="NZ_FXAZ01000001.1"/>
</dbReference>
<dbReference type="Proteomes" id="UP000193834">
    <property type="component" value="Unassembled WGS sequence"/>
</dbReference>
<dbReference type="EMBL" id="FXAZ01000001">
    <property type="protein sequence ID" value="SMG11397.1"/>
    <property type="molecule type" value="Genomic_DNA"/>
</dbReference>
<evidence type="ECO:0000256" key="1">
    <source>
        <dbReference type="SAM" id="SignalP"/>
    </source>
</evidence>
<feature type="signal peptide" evidence="1">
    <location>
        <begin position="1"/>
        <end position="21"/>
    </location>
</feature>
<dbReference type="OrthoDB" id="2626382at2"/>
<accession>A0A1X7I9N1</accession>
<dbReference type="STRING" id="1852522.SAMN06295960_0259"/>
<protein>
    <recommendedName>
        <fullName evidence="4">Copper amine oxidase N-terminal domain-containing protein</fullName>
    </recommendedName>
</protein>
<dbReference type="AlphaFoldDB" id="A0A1X7I9N1"/>
<organism evidence="2 3">
    <name type="scientific">Paenibacillus aquistagni</name>
    <dbReference type="NCBI Taxonomy" id="1852522"/>
    <lineage>
        <taxon>Bacteria</taxon>
        <taxon>Bacillati</taxon>
        <taxon>Bacillota</taxon>
        <taxon>Bacilli</taxon>
        <taxon>Bacillales</taxon>
        <taxon>Paenibacillaceae</taxon>
        <taxon>Paenibacillus</taxon>
    </lineage>
</organism>
<name>A0A1X7I9N1_9BACL</name>
<gene>
    <name evidence="2" type="ORF">SAMN06295960_0259</name>
</gene>
<proteinExistence type="predicted"/>
<evidence type="ECO:0000313" key="3">
    <source>
        <dbReference type="Proteomes" id="UP000193834"/>
    </source>
</evidence>